<dbReference type="Proteomes" id="UP001232755">
    <property type="component" value="Unassembled WGS sequence"/>
</dbReference>
<reference evidence="2 3" key="1">
    <citation type="submission" date="2023-07" db="EMBL/GenBank/DDBJ databases">
        <title>Comparative genomics of wheat-associated soil bacteria to identify genetic determinants of phenazine resistance.</title>
        <authorList>
            <person name="Mouncey N."/>
        </authorList>
    </citation>
    <scope>NUCLEOTIDE SEQUENCE [LARGE SCALE GENOMIC DNA]</scope>
    <source>
        <strain evidence="2 3">B3I12</strain>
    </source>
</reference>
<dbReference type="EMBL" id="JAUSYP010000001">
    <property type="protein sequence ID" value="MDQ0748250.1"/>
    <property type="molecule type" value="Genomic_DNA"/>
</dbReference>
<protein>
    <submittedName>
        <fullName evidence="2">Aromatase</fullName>
        <ecNumber evidence="2">4.2.1.-</ecNumber>
    </submittedName>
</protein>
<keyword evidence="2" id="KW-0456">Lyase</keyword>
<evidence type="ECO:0000313" key="2">
    <source>
        <dbReference type="EMBL" id="MDQ0748250.1"/>
    </source>
</evidence>
<dbReference type="Pfam" id="PF03364">
    <property type="entry name" value="Polyketide_cyc"/>
    <property type="match status" value="2"/>
</dbReference>
<gene>
    <name evidence="2" type="ORF">QF034_002481</name>
</gene>
<dbReference type="SUPFAM" id="SSF55961">
    <property type="entry name" value="Bet v1-like"/>
    <property type="match status" value="2"/>
</dbReference>
<dbReference type="GO" id="GO:0016829">
    <property type="term" value="F:lyase activity"/>
    <property type="evidence" value="ECO:0007669"/>
    <property type="project" value="UniProtKB-KW"/>
</dbReference>
<sequence>MATPVLHRTEHTRVVSAPARALYGLVADVTLWPAVFGPSVHVQHLERSENGETFEIWAQVNGNVAHWTSRRLLDPARLYVSFRQERPFAPLTSMGGGWLFRPLPDGRTEVVLRHRFSVADDAPDAVAGILAALDHNSGEELAALARVAELGHPVEDVVFSFTDVVPLRNSPEAAYDFVNRADLWAERLPHVSRVRLSEDVPGVQHLEMDTVTAEGSAHTTRSVRICRAPSWIAYKQHVLPRLLTGHSGLWTFTDGPDGPVATARHTVAIDPSAVNEIVGEGATLADARRFVRDALGRNSMTTMTHAAAHAEEPGTVPTP</sequence>
<feature type="domain" description="Coenzyme Q-binding protein COQ10 START" evidence="1">
    <location>
        <begin position="170"/>
        <end position="271"/>
    </location>
</feature>
<feature type="domain" description="Coenzyme Q-binding protein COQ10 START" evidence="1">
    <location>
        <begin position="15"/>
        <end position="131"/>
    </location>
</feature>
<accession>A0ABU0QLJ2</accession>
<dbReference type="Gene3D" id="3.30.530.20">
    <property type="match status" value="2"/>
</dbReference>
<dbReference type="CDD" id="cd08861">
    <property type="entry name" value="OtcD1_ARO-CYC_like"/>
    <property type="match status" value="2"/>
</dbReference>
<keyword evidence="3" id="KW-1185">Reference proteome</keyword>
<comment type="caution">
    <text evidence="2">The sequence shown here is derived from an EMBL/GenBank/DDBJ whole genome shotgun (WGS) entry which is preliminary data.</text>
</comment>
<dbReference type="InterPro" id="IPR005031">
    <property type="entry name" value="COQ10_START"/>
</dbReference>
<dbReference type="InterPro" id="IPR023393">
    <property type="entry name" value="START-like_dom_sf"/>
</dbReference>
<name>A0ABU0QLJ2_9ACTN</name>
<dbReference type="EC" id="4.2.1.-" evidence="2"/>
<organism evidence="2 3">
    <name type="scientific">Streptomyces africanus</name>
    <dbReference type="NCBI Taxonomy" id="231024"/>
    <lineage>
        <taxon>Bacteria</taxon>
        <taxon>Bacillati</taxon>
        <taxon>Actinomycetota</taxon>
        <taxon>Actinomycetes</taxon>
        <taxon>Kitasatosporales</taxon>
        <taxon>Streptomycetaceae</taxon>
        <taxon>Streptomyces</taxon>
    </lineage>
</organism>
<proteinExistence type="predicted"/>
<dbReference type="RefSeq" id="WP_307175011.1">
    <property type="nucleotide sequence ID" value="NZ_JAUSYP010000001.1"/>
</dbReference>
<evidence type="ECO:0000259" key="1">
    <source>
        <dbReference type="Pfam" id="PF03364"/>
    </source>
</evidence>
<evidence type="ECO:0000313" key="3">
    <source>
        <dbReference type="Proteomes" id="UP001232755"/>
    </source>
</evidence>